<dbReference type="EMBL" id="AWSO01000868">
    <property type="protein sequence ID" value="ESK86870.1"/>
    <property type="molecule type" value="Genomic_DNA"/>
</dbReference>
<dbReference type="Gene3D" id="3.40.50.300">
    <property type="entry name" value="P-loop containing nucleotide triphosphate hydrolases"/>
    <property type="match status" value="1"/>
</dbReference>
<comment type="caution">
    <text evidence="3">The sequence shown here is derived from an EMBL/GenBank/DDBJ whole genome shotgun (WGS) entry which is preliminary data.</text>
</comment>
<dbReference type="Proteomes" id="UP000017559">
    <property type="component" value="Unassembled WGS sequence"/>
</dbReference>
<feature type="domain" description="NACHT" evidence="2">
    <location>
        <begin position="89"/>
        <end position="241"/>
    </location>
</feature>
<dbReference type="Pfam" id="PF24883">
    <property type="entry name" value="NPHP3_N"/>
    <property type="match status" value="1"/>
</dbReference>
<proteinExistence type="predicted"/>
<evidence type="ECO:0000256" key="1">
    <source>
        <dbReference type="ARBA" id="ARBA00022737"/>
    </source>
</evidence>
<dbReference type="InterPro" id="IPR027417">
    <property type="entry name" value="P-loop_NTPase"/>
</dbReference>
<dbReference type="AlphaFoldDB" id="V2X338"/>
<evidence type="ECO:0000313" key="3">
    <source>
        <dbReference type="EMBL" id="ESK86870.1"/>
    </source>
</evidence>
<keyword evidence="4" id="KW-1185">Reference proteome</keyword>
<dbReference type="InterPro" id="IPR007111">
    <property type="entry name" value="NACHT_NTPase"/>
</dbReference>
<dbReference type="OrthoDB" id="4760524at2759"/>
<dbReference type="PROSITE" id="PS50837">
    <property type="entry name" value="NACHT"/>
    <property type="match status" value="1"/>
</dbReference>
<dbReference type="SUPFAM" id="SSF52540">
    <property type="entry name" value="P-loop containing nucleoside triphosphate hydrolases"/>
    <property type="match status" value="1"/>
</dbReference>
<dbReference type="STRING" id="1381753.V2X338"/>
<evidence type="ECO:0000259" key="2">
    <source>
        <dbReference type="PROSITE" id="PS50837"/>
    </source>
</evidence>
<evidence type="ECO:0000313" key="4">
    <source>
        <dbReference type="Proteomes" id="UP000017559"/>
    </source>
</evidence>
<dbReference type="KEGG" id="mrr:Moror_3443"/>
<dbReference type="HOGENOM" id="CLU_000288_6_10_1"/>
<reference evidence="3 4" key="1">
    <citation type="journal article" date="2014" name="BMC Genomics">
        <title>Genome and secretome analysis of the hemibiotrophic fungal pathogen, Moniliophthora roreri, which causes frosty pod rot disease of cacao: mechanisms of the biotrophic and necrotrophic phases.</title>
        <authorList>
            <person name="Meinhardt L.W."/>
            <person name="Costa G.G.L."/>
            <person name="Thomazella D.P.T."/>
            <person name="Teixeira P.J.P.L."/>
            <person name="Carazzolle M.F."/>
            <person name="Schuster S.C."/>
            <person name="Carlson J.E."/>
            <person name="Guiltinan M.J."/>
            <person name="Mieczkowski P."/>
            <person name="Farmer A."/>
            <person name="Ramaraj T."/>
            <person name="Crozier J."/>
            <person name="Davis R.E."/>
            <person name="Shao J."/>
            <person name="Melnick R.L."/>
            <person name="Pereira G.A.G."/>
            <person name="Bailey B.A."/>
        </authorList>
    </citation>
    <scope>NUCLEOTIDE SEQUENCE [LARGE SCALE GENOMIC DNA]</scope>
    <source>
        <strain evidence="3 4">MCA 2997</strain>
    </source>
</reference>
<keyword evidence="1" id="KW-0677">Repeat</keyword>
<organism evidence="3 4">
    <name type="scientific">Moniliophthora roreri (strain MCA 2997)</name>
    <name type="common">Cocoa frosty pod rot fungus</name>
    <name type="synonym">Crinipellis roreri</name>
    <dbReference type="NCBI Taxonomy" id="1381753"/>
    <lineage>
        <taxon>Eukaryota</taxon>
        <taxon>Fungi</taxon>
        <taxon>Dikarya</taxon>
        <taxon>Basidiomycota</taxon>
        <taxon>Agaricomycotina</taxon>
        <taxon>Agaricomycetes</taxon>
        <taxon>Agaricomycetidae</taxon>
        <taxon>Agaricales</taxon>
        <taxon>Marasmiineae</taxon>
        <taxon>Marasmiaceae</taxon>
        <taxon>Moniliophthora</taxon>
    </lineage>
</organism>
<dbReference type="InterPro" id="IPR056884">
    <property type="entry name" value="NPHP3-like_N"/>
</dbReference>
<sequence>MAFNASTGSVTVHGGARNMVHGDQHNVNTTNYFGTSDDAILQDLAGHAAGNACYNAGQRFPPPKCHPGTRVKVLEALIQWIKDDSKSCRVYWLYGSAGVGKSAIAQKLSEDYANTRSAAAFFFSRNDATRNTLDSFVTTVAYQFCTSDSLRDVVGPLIIETIRVNPKIFDTSFEAQFRKLLLEPFAKLIPAEQQKLPYLIVVDGLDECVDPRSQERFLASIRYAIAFPTPFPFIFLICSRPEPQIRNGFDSTDFTTSLKRLVISDTTIRFLGFASEADCDIEKYLKDEFALMRKRHNHALRLEDELWPGKDVIRDLVWRASGQFIFAATVIKYVDTRDELPQDRLKTILMIQADSISDSPYSDLDLLYRQILLTCPRWDRVYPVLRVLVTPHFSFHSLPLSPFDSSPIKCSTLRSKSTVAKLLSLRAGELETIMSRLHSVVHIPENEDEDIHILHASFTEFLLDSTRSGEYCIPKLSKTEYCELLGVLLLGTLSTYTAYYPPYRIPHQSFTAAFKSWQEEIGEVADLTSFALVHWLDYCLEVESPGVDLLAALDDFDPYPVLTMLIGCIVNLLGWETQWLKSMEWAKSLGRKAPQTFVSRLESFFSGLNIGFTSRSRAWTTSDLEVVLRGPLMTGIPPFPTFSSLVLPLPMETNLLPENWLVAHIAFRPTPPGIKLFVTCIEDRNGTILDEDTTSRSLRLNLASTDSESEDEDGWSTAPEEPWLTDSQLIHTFAGIRHSASILGFDVNRFILHTKKAAFVIEHHCISVTYLPLLLQLLDHTPAIRHEPSLGFPRSLIQT</sequence>
<accession>V2X338</accession>
<dbReference type="PANTHER" id="PTHR10039:SF17">
    <property type="entry name" value="FUNGAL STAND N-TERMINAL GOODBYE DOMAIN-CONTAINING PROTEIN-RELATED"/>
    <property type="match status" value="1"/>
</dbReference>
<gene>
    <name evidence="3" type="ORF">Moror_3443</name>
</gene>
<protein>
    <submittedName>
        <fullName evidence="3">Nwd2</fullName>
    </submittedName>
</protein>
<name>V2X338_MONRO</name>
<dbReference type="PANTHER" id="PTHR10039">
    <property type="entry name" value="AMELOGENIN"/>
    <property type="match status" value="1"/>
</dbReference>